<dbReference type="PANTHER" id="PTHR19375">
    <property type="entry name" value="HEAT SHOCK PROTEIN 70KDA"/>
    <property type="match status" value="1"/>
</dbReference>
<dbReference type="GO" id="GO:0005524">
    <property type="term" value="F:ATP binding"/>
    <property type="evidence" value="ECO:0007669"/>
    <property type="project" value="UniProtKB-KW"/>
</dbReference>
<organism evidence="5 6">
    <name type="scientific">Echinococcus granulosus</name>
    <name type="common">Hydatid tapeworm</name>
    <dbReference type="NCBI Taxonomy" id="6210"/>
    <lineage>
        <taxon>Eukaryota</taxon>
        <taxon>Metazoa</taxon>
        <taxon>Spiralia</taxon>
        <taxon>Lophotrochozoa</taxon>
        <taxon>Platyhelminthes</taxon>
        <taxon>Cestoda</taxon>
        <taxon>Eucestoda</taxon>
        <taxon>Cyclophyllidea</taxon>
        <taxon>Taeniidae</taxon>
        <taxon>Echinococcus</taxon>
        <taxon>Echinococcus granulosus group</taxon>
    </lineage>
</organism>
<keyword evidence="3 4" id="KW-0067">ATP-binding</keyword>
<dbReference type="EMBL" id="APAU02000002">
    <property type="protein sequence ID" value="EUB64475.1"/>
    <property type="molecule type" value="Genomic_DNA"/>
</dbReference>
<dbReference type="Proteomes" id="UP000019149">
    <property type="component" value="Unassembled WGS sequence"/>
</dbReference>
<dbReference type="STRING" id="6210.W6US43"/>
<accession>W6US43</accession>
<dbReference type="KEGG" id="egl:EGR_00425"/>
<dbReference type="InterPro" id="IPR029047">
    <property type="entry name" value="HSP70_peptide-bd_sf"/>
</dbReference>
<dbReference type="OrthoDB" id="2401965at2759"/>
<dbReference type="GeneID" id="36336140"/>
<name>W6US43_ECHGR</name>
<dbReference type="PROSITE" id="PS00329">
    <property type="entry name" value="HSP70_2"/>
    <property type="match status" value="1"/>
</dbReference>
<evidence type="ECO:0000256" key="2">
    <source>
        <dbReference type="ARBA" id="ARBA00022741"/>
    </source>
</evidence>
<dbReference type="Pfam" id="PF00012">
    <property type="entry name" value="HSP70"/>
    <property type="match status" value="1"/>
</dbReference>
<dbReference type="FunFam" id="3.30.420.40:FF:000004">
    <property type="entry name" value="Molecular chaperone DnaK"/>
    <property type="match status" value="1"/>
</dbReference>
<dbReference type="RefSeq" id="XP_024355671.1">
    <property type="nucleotide sequence ID" value="XM_024489674.1"/>
</dbReference>
<dbReference type="AlphaFoldDB" id="W6US43"/>
<protein>
    <submittedName>
        <fullName evidence="5">Stress-70 protein</fullName>
    </submittedName>
</protein>
<dbReference type="GO" id="GO:0140662">
    <property type="term" value="F:ATP-dependent protein folding chaperone"/>
    <property type="evidence" value="ECO:0007669"/>
    <property type="project" value="InterPro"/>
</dbReference>
<evidence type="ECO:0000313" key="5">
    <source>
        <dbReference type="EMBL" id="EUB64475.1"/>
    </source>
</evidence>
<evidence type="ECO:0000256" key="3">
    <source>
        <dbReference type="ARBA" id="ARBA00022840"/>
    </source>
</evidence>
<comment type="similarity">
    <text evidence="1 4">Belongs to the heat shock protein 70 family.</text>
</comment>
<evidence type="ECO:0000313" key="6">
    <source>
        <dbReference type="Proteomes" id="UP000019149"/>
    </source>
</evidence>
<dbReference type="FunFam" id="3.30.30.30:FF:000005">
    <property type="entry name" value="Heat shock protein ssb1"/>
    <property type="match status" value="1"/>
</dbReference>
<gene>
    <name evidence="5" type="ORF">EGR_00425</name>
</gene>
<dbReference type="CTD" id="36336140"/>
<dbReference type="FunFam" id="3.90.640.10:FF:000003">
    <property type="entry name" value="Molecular chaperone DnaK"/>
    <property type="match status" value="1"/>
</dbReference>
<dbReference type="PROSITE" id="PS01036">
    <property type="entry name" value="HSP70_3"/>
    <property type="match status" value="1"/>
</dbReference>
<evidence type="ECO:0000256" key="4">
    <source>
        <dbReference type="RuleBase" id="RU003322"/>
    </source>
</evidence>
<proteinExistence type="inferred from homology"/>
<dbReference type="NCBIfam" id="NF001413">
    <property type="entry name" value="PRK00290.1"/>
    <property type="match status" value="1"/>
</dbReference>
<comment type="caution">
    <text evidence="5">The sequence shown here is derived from an EMBL/GenBank/DDBJ whole genome shotgun (WGS) entry which is preliminary data.</text>
</comment>
<dbReference type="CDD" id="cd10234">
    <property type="entry name" value="ASKHA_NBD_HSP70_DnaK-like"/>
    <property type="match status" value="1"/>
</dbReference>
<dbReference type="SUPFAM" id="SSF100920">
    <property type="entry name" value="Heat shock protein 70kD (HSP70), peptide-binding domain"/>
    <property type="match status" value="1"/>
</dbReference>
<evidence type="ECO:0000256" key="1">
    <source>
        <dbReference type="ARBA" id="ARBA00007381"/>
    </source>
</evidence>
<dbReference type="SUPFAM" id="SSF53067">
    <property type="entry name" value="Actin-like ATPase domain"/>
    <property type="match status" value="2"/>
</dbReference>
<dbReference type="Gene3D" id="2.60.34.10">
    <property type="entry name" value="Substrate Binding Domain Of DNAk, Chain A, domain 1"/>
    <property type="match status" value="1"/>
</dbReference>
<keyword evidence="2 4" id="KW-0547">Nucleotide-binding</keyword>
<dbReference type="InterPro" id="IPR043129">
    <property type="entry name" value="ATPase_NBD"/>
</dbReference>
<keyword evidence="6" id="KW-1185">Reference proteome</keyword>
<reference evidence="5 6" key="1">
    <citation type="journal article" date="2013" name="Nat. Genet.">
        <title>The genome of the hydatid tapeworm Echinococcus granulosus.</title>
        <authorList>
            <person name="Zheng H."/>
            <person name="Zhang W."/>
            <person name="Zhang L."/>
            <person name="Zhang Z."/>
            <person name="Li J."/>
            <person name="Lu G."/>
            <person name="Zhu Y."/>
            <person name="Wang Y."/>
            <person name="Huang Y."/>
            <person name="Liu J."/>
            <person name="Kang H."/>
            <person name="Chen J."/>
            <person name="Wang L."/>
            <person name="Chen A."/>
            <person name="Yu S."/>
            <person name="Gao Z."/>
            <person name="Jin L."/>
            <person name="Gu W."/>
            <person name="Wang Z."/>
            <person name="Zhao L."/>
            <person name="Shi B."/>
            <person name="Wen H."/>
            <person name="Lin R."/>
            <person name="Jones M.K."/>
            <person name="Brejova B."/>
            <person name="Vinar T."/>
            <person name="Zhao G."/>
            <person name="McManus D.P."/>
            <person name="Chen Z."/>
            <person name="Zhou Y."/>
            <person name="Wang S."/>
        </authorList>
    </citation>
    <scope>NUCLEOTIDE SEQUENCE [LARGE SCALE GENOMIC DNA]</scope>
</reference>
<dbReference type="Gene3D" id="3.90.640.10">
    <property type="entry name" value="Actin, Chain A, domain 4"/>
    <property type="match status" value="1"/>
</dbReference>
<dbReference type="InterPro" id="IPR013126">
    <property type="entry name" value="Hsp_70_fam"/>
</dbReference>
<dbReference type="PROSITE" id="PS00297">
    <property type="entry name" value="HSP70_1"/>
    <property type="match status" value="1"/>
</dbReference>
<dbReference type="PRINTS" id="PR00301">
    <property type="entry name" value="HEATSHOCK70"/>
</dbReference>
<dbReference type="Gene3D" id="3.30.420.40">
    <property type="match status" value="2"/>
</dbReference>
<dbReference type="InterPro" id="IPR018181">
    <property type="entry name" value="Heat_shock_70_CS"/>
</dbReference>
<sequence length="682" mass="74671">MVLGFSKLNLLGLFQAFHRLSVKYSAFVGIDLGTTNSCVAYLDNRRPQVIPNANGSRTTPSVVAFVNGNNPSVLVGNPAKRQAMANVKNTIFAVKRLIGRQFNDNDIQHDLYRLPVDIRESSNGEVQFVIGDKRYTPSEISAYILREMKSIAENYLRCEVKDAVITVPAYFNDGQRQATKEAGEYAGLTVHRIINEPTAAALAYGIDKSEDKVVAVYDLGGGTFDISLLDLSKGVFEVRCTNGDTLLGGEDFDNLLVAHIVDKIGTRYVGDDLSALQRIKEAAEEAKIALSAETQTTINLPFISVNESGHPIHFEMKLSRGEYETLVGDLVKRTIGPCEQALNDGEVSKTEVSEVILVGGMTRMPIVEETVRQIFGKEPCKGVNPDEAVALGAAIQAGVLAGVVEDVLLLDVTPLSLGIETLGGAMARLLVRNTAVPARVTQVFSTAVDGQTKVEINIYQGERELARDNKLLGNFILASVMKPLSLHVDIPPQPRGVPRIEVTFDIDVNGILNVSARDQRTGKEQRLVINSSTGLSAQAVRETLAVAESHAAQDRRRRDVIEASRGLRRLAEDVISKVTEFGDRLPAVEAKVVMHFCQEDVLARVEELKTAEALEELRHLNEDLQKRALDLFQKSVRKTNLLRIPLMHTVLPLDANSLALTADHCGNVGVGRYLRPFYLSQS</sequence>
<dbReference type="OMA" id="IFGKEPC"/>